<evidence type="ECO:0000256" key="5">
    <source>
        <dbReference type="ARBA" id="ARBA00023242"/>
    </source>
</evidence>
<dbReference type="InterPro" id="IPR001138">
    <property type="entry name" value="Zn2Cys6_DnaBD"/>
</dbReference>
<name>A1CQJ0_ASPCL</name>
<dbReference type="InterPro" id="IPR036864">
    <property type="entry name" value="Zn2-C6_fun-type_DNA-bd_sf"/>
</dbReference>
<dbReference type="GO" id="GO:0045944">
    <property type="term" value="P:positive regulation of transcription by RNA polymerase II"/>
    <property type="evidence" value="ECO:0007669"/>
    <property type="project" value="TreeGrafter"/>
</dbReference>
<reference evidence="8 9" key="1">
    <citation type="journal article" date="2008" name="PLoS Genet.">
        <title>Genomic islands in the pathogenic filamentous fungus Aspergillus fumigatus.</title>
        <authorList>
            <person name="Fedorova N.D."/>
            <person name="Khaldi N."/>
            <person name="Joardar V.S."/>
            <person name="Maiti R."/>
            <person name="Amedeo P."/>
            <person name="Anderson M.J."/>
            <person name="Crabtree J."/>
            <person name="Silva J.C."/>
            <person name="Badger J.H."/>
            <person name="Albarraq A."/>
            <person name="Angiuoli S."/>
            <person name="Bussey H."/>
            <person name="Bowyer P."/>
            <person name="Cotty P.J."/>
            <person name="Dyer P.S."/>
            <person name="Egan A."/>
            <person name="Galens K."/>
            <person name="Fraser-Liggett C.M."/>
            <person name="Haas B.J."/>
            <person name="Inman J.M."/>
            <person name="Kent R."/>
            <person name="Lemieux S."/>
            <person name="Malavazi I."/>
            <person name="Orvis J."/>
            <person name="Roemer T."/>
            <person name="Ronning C.M."/>
            <person name="Sundaram J.P."/>
            <person name="Sutton G."/>
            <person name="Turner G."/>
            <person name="Venter J.C."/>
            <person name="White O.R."/>
            <person name="Whitty B.R."/>
            <person name="Youngman P."/>
            <person name="Wolfe K.H."/>
            <person name="Goldman G.H."/>
            <person name="Wortman J.R."/>
            <person name="Jiang B."/>
            <person name="Denning D.W."/>
            <person name="Nierman W.C."/>
        </authorList>
    </citation>
    <scope>NUCLEOTIDE SEQUENCE [LARGE SCALE GENOMIC DNA]</scope>
    <source>
        <strain evidence="9">ATCC 1007 / CBS 513.65 / DSM 816 / NCTC 3887 / NRRL 1</strain>
    </source>
</reference>
<gene>
    <name evidence="8" type="ORF">ACLA_026280</name>
</gene>
<organism evidence="8 9">
    <name type="scientific">Aspergillus clavatus (strain ATCC 1007 / CBS 513.65 / DSM 816 / NCTC 3887 / NRRL 1 / QM 1276 / 107)</name>
    <dbReference type="NCBI Taxonomy" id="344612"/>
    <lineage>
        <taxon>Eukaryota</taxon>
        <taxon>Fungi</taxon>
        <taxon>Dikarya</taxon>
        <taxon>Ascomycota</taxon>
        <taxon>Pezizomycotina</taxon>
        <taxon>Eurotiomycetes</taxon>
        <taxon>Eurotiomycetidae</taxon>
        <taxon>Eurotiales</taxon>
        <taxon>Aspergillaceae</taxon>
        <taxon>Aspergillus</taxon>
        <taxon>Aspergillus subgen. Fumigati</taxon>
    </lineage>
</organism>
<feature type="domain" description="Zn(2)-C6 fungal-type" evidence="7">
    <location>
        <begin position="32"/>
        <end position="62"/>
    </location>
</feature>
<dbReference type="PANTHER" id="PTHR47540">
    <property type="entry name" value="THIAMINE REPRESSIBLE GENES REGULATORY PROTEIN THI5"/>
    <property type="match status" value="1"/>
</dbReference>
<sequence>MQFDSLEWNQPFSATTSDRGAASVPPLKRHAACDECRKRKLKCSGEATGCSRCLKQSLVCHYSLQKQMGRPPKKRMREDNDESIYGTADQALWSDMDDSTRISSEAAAVSEALHLFSPVYTVPMRMPQPIPNLLSTDDSHNHLWRLDHGRLLNPVPATSGPWPDFSSVSAATACPFAIQSGLSQMNTPPLSPPSTDISNSSPCTCLSYLYLCLSHLASLAPFPISQHTLCSLCIAAKTARAVIQCDVCPTSFASAMQNVMFTGTLLNVMADAWLRVSMTDAEELCKSAAPPAYVAALVQNSSNLSESWKEWLRQTVRNAITGGSVDPAGQVKCSDSPTLMSLVEEMEARQHRWHQSRAAESPDQSTSSSPPNLDDRQEGDMLCLRVLRNVRDVIDKFEFAPHEYPESSI</sequence>
<keyword evidence="5" id="KW-0539">Nucleus</keyword>
<dbReference type="SUPFAM" id="SSF57701">
    <property type="entry name" value="Zn2/Cys6 DNA-binding domain"/>
    <property type="match status" value="1"/>
</dbReference>
<evidence type="ECO:0000256" key="6">
    <source>
        <dbReference type="SAM" id="MobiDB-lite"/>
    </source>
</evidence>
<dbReference type="OMA" id="PKRHAAC"/>
<dbReference type="SMART" id="SM00066">
    <property type="entry name" value="GAL4"/>
    <property type="match status" value="1"/>
</dbReference>
<dbReference type="Pfam" id="PF00172">
    <property type="entry name" value="Zn_clus"/>
    <property type="match status" value="1"/>
</dbReference>
<dbReference type="CDD" id="cd00067">
    <property type="entry name" value="GAL4"/>
    <property type="match status" value="1"/>
</dbReference>
<dbReference type="KEGG" id="act:ACLA_026280"/>
<dbReference type="InterPro" id="IPR051711">
    <property type="entry name" value="Stress_Response_Reg"/>
</dbReference>
<dbReference type="EMBL" id="DS027059">
    <property type="protein sequence ID" value="EAW07911.1"/>
    <property type="molecule type" value="Genomic_DNA"/>
</dbReference>
<dbReference type="GO" id="GO:0005634">
    <property type="term" value="C:nucleus"/>
    <property type="evidence" value="ECO:0007669"/>
    <property type="project" value="UniProtKB-SubCell"/>
</dbReference>
<comment type="subcellular location">
    <subcellularLocation>
        <location evidence="1">Nucleus</location>
    </subcellularLocation>
</comment>
<proteinExistence type="predicted"/>
<dbReference type="PROSITE" id="PS00463">
    <property type="entry name" value="ZN2_CY6_FUNGAL_1"/>
    <property type="match status" value="1"/>
</dbReference>
<feature type="compositionally biased region" description="Polar residues" evidence="6">
    <location>
        <begin position="362"/>
        <end position="371"/>
    </location>
</feature>
<dbReference type="Gene3D" id="4.10.240.10">
    <property type="entry name" value="Zn(2)-C6 fungal-type DNA-binding domain"/>
    <property type="match status" value="1"/>
</dbReference>
<keyword evidence="9" id="KW-1185">Reference proteome</keyword>
<evidence type="ECO:0000256" key="1">
    <source>
        <dbReference type="ARBA" id="ARBA00004123"/>
    </source>
</evidence>
<dbReference type="GO" id="GO:0000981">
    <property type="term" value="F:DNA-binding transcription factor activity, RNA polymerase II-specific"/>
    <property type="evidence" value="ECO:0007669"/>
    <property type="project" value="InterPro"/>
</dbReference>
<evidence type="ECO:0000259" key="7">
    <source>
        <dbReference type="PROSITE" id="PS50048"/>
    </source>
</evidence>
<protein>
    <submittedName>
        <fullName evidence="8">C6 finger domain protein, putative</fullName>
    </submittedName>
</protein>
<dbReference type="VEuPathDB" id="FungiDB:ACLA_026280"/>
<dbReference type="RefSeq" id="XP_001269337.1">
    <property type="nucleotide sequence ID" value="XM_001269336.1"/>
</dbReference>
<feature type="region of interest" description="Disordered" evidence="6">
    <location>
        <begin position="350"/>
        <end position="378"/>
    </location>
</feature>
<evidence type="ECO:0000313" key="8">
    <source>
        <dbReference type="EMBL" id="EAW07911.1"/>
    </source>
</evidence>
<evidence type="ECO:0000256" key="2">
    <source>
        <dbReference type="ARBA" id="ARBA00023015"/>
    </source>
</evidence>
<dbReference type="PROSITE" id="PS50048">
    <property type="entry name" value="ZN2_CY6_FUNGAL_2"/>
    <property type="match status" value="1"/>
</dbReference>
<dbReference type="OrthoDB" id="10261408at2759"/>
<dbReference type="AlphaFoldDB" id="A1CQJ0"/>
<dbReference type="GO" id="GO:0043565">
    <property type="term" value="F:sequence-specific DNA binding"/>
    <property type="evidence" value="ECO:0007669"/>
    <property type="project" value="TreeGrafter"/>
</dbReference>
<keyword evidence="2" id="KW-0805">Transcription regulation</keyword>
<evidence type="ECO:0000313" key="9">
    <source>
        <dbReference type="Proteomes" id="UP000006701"/>
    </source>
</evidence>
<accession>A1CQJ0</accession>
<dbReference type="eggNOG" id="ENOG502SE9E">
    <property type="taxonomic scope" value="Eukaryota"/>
</dbReference>
<dbReference type="PANTHER" id="PTHR47540:SF4">
    <property type="entry name" value="TRANSCRIPTION FACTOR RGLT"/>
    <property type="match status" value="1"/>
</dbReference>
<evidence type="ECO:0000256" key="3">
    <source>
        <dbReference type="ARBA" id="ARBA00023125"/>
    </source>
</evidence>
<keyword evidence="4" id="KW-0804">Transcription</keyword>
<dbReference type="Proteomes" id="UP000006701">
    <property type="component" value="Unassembled WGS sequence"/>
</dbReference>
<keyword evidence="3" id="KW-0238">DNA-binding</keyword>
<dbReference type="HOGENOM" id="CLU_026660_1_0_1"/>
<dbReference type="GeneID" id="4701597"/>
<evidence type="ECO:0000256" key="4">
    <source>
        <dbReference type="ARBA" id="ARBA00023163"/>
    </source>
</evidence>
<dbReference type="GO" id="GO:0008270">
    <property type="term" value="F:zinc ion binding"/>
    <property type="evidence" value="ECO:0007669"/>
    <property type="project" value="InterPro"/>
</dbReference>